<keyword evidence="1" id="KW-0812">Transmembrane</keyword>
<accession>A0A1X0QQZ8</accession>
<gene>
    <name evidence="2" type="ORF">BCV72DRAFT_252630</name>
</gene>
<dbReference type="EMBL" id="KV922067">
    <property type="protein sequence ID" value="ORE02180.1"/>
    <property type="molecule type" value="Genomic_DNA"/>
</dbReference>
<protein>
    <submittedName>
        <fullName evidence="2">Uncharacterized protein</fullName>
    </submittedName>
</protein>
<feature type="transmembrane region" description="Helical" evidence="1">
    <location>
        <begin position="126"/>
        <end position="144"/>
    </location>
</feature>
<evidence type="ECO:0000313" key="2">
    <source>
        <dbReference type="EMBL" id="ORE02180.1"/>
    </source>
</evidence>
<dbReference type="OrthoDB" id="2441332at2759"/>
<name>A0A1X0QQZ8_RHIZD</name>
<dbReference type="VEuPathDB" id="FungiDB:BCV72DRAFT_252630"/>
<reference evidence="2" key="1">
    <citation type="journal article" date="2016" name="Proc. Natl. Acad. Sci. U.S.A.">
        <title>Lipid metabolic changes in an early divergent fungus govern the establishment of a mutualistic symbiosis with endobacteria.</title>
        <authorList>
            <person name="Lastovetsky O.A."/>
            <person name="Gaspar M.L."/>
            <person name="Mondo S.J."/>
            <person name="LaButti K.M."/>
            <person name="Sandor L."/>
            <person name="Grigoriev I.V."/>
            <person name="Henry S.A."/>
            <person name="Pawlowska T.E."/>
        </authorList>
    </citation>
    <scope>NUCLEOTIDE SEQUENCE [LARGE SCALE GENOMIC DNA]</scope>
    <source>
        <strain evidence="2">ATCC 52814</strain>
    </source>
</reference>
<sequence>MISRRNYSWCTNKKAFIRLSCFKIAVINNLHVKKHLKPLGENAFKTCYKVNRILHNCDINEDEANNKLYGLRSSASNQREKVATTTAVSLKESESKLIIEILHLFINSCIITPTKDTKCEWMTYRLVPIVSIYTIMISGFVLWMEPHSETSFKMFFVKVKRQGNPSNGHLESDLVKLGKEIQLGLNKLVKRKVAYPKVAGLLLEGNRATAYKMDLLKFYLTRDNVDDALLTPTILEKLYQLQAIVQKTINNLYQVIQEPGDSANMR</sequence>
<proteinExistence type="predicted"/>
<keyword evidence="1" id="KW-0472">Membrane</keyword>
<dbReference type="AlphaFoldDB" id="A0A1X0QQZ8"/>
<evidence type="ECO:0000256" key="1">
    <source>
        <dbReference type="SAM" id="Phobius"/>
    </source>
</evidence>
<keyword evidence="1" id="KW-1133">Transmembrane helix</keyword>
<dbReference type="Proteomes" id="UP000242414">
    <property type="component" value="Unassembled WGS sequence"/>
</dbReference>
<organism evidence="2">
    <name type="scientific">Rhizopus microsporus var. microsporus</name>
    <dbReference type="NCBI Taxonomy" id="86635"/>
    <lineage>
        <taxon>Eukaryota</taxon>
        <taxon>Fungi</taxon>
        <taxon>Fungi incertae sedis</taxon>
        <taxon>Mucoromycota</taxon>
        <taxon>Mucoromycotina</taxon>
        <taxon>Mucoromycetes</taxon>
        <taxon>Mucorales</taxon>
        <taxon>Mucorineae</taxon>
        <taxon>Rhizopodaceae</taxon>
        <taxon>Rhizopus</taxon>
    </lineage>
</organism>